<evidence type="ECO:0000313" key="1">
    <source>
        <dbReference type="EMBL" id="TEA03807.1"/>
    </source>
</evidence>
<dbReference type="Proteomes" id="UP000294604">
    <property type="component" value="Unassembled WGS sequence"/>
</dbReference>
<accession>A0A4V3I0X2</accession>
<dbReference type="AlphaFoldDB" id="A0A4V3I0X2"/>
<reference evidence="1 2" key="1">
    <citation type="journal article" date="2019" name="Sci. Rep.">
        <title>Extended insight into the Mycobacterium chelonae-abscessus complex through whole genome sequencing of Mycobacterium salmoniphilum outbreak and Mycobacterium salmoniphilum-like strains.</title>
        <authorList>
            <person name="Behra P.R.K."/>
            <person name="Das S."/>
            <person name="Pettersson B.M.F."/>
            <person name="Shirreff L."/>
            <person name="DuCote T."/>
            <person name="Jacobsson K.G."/>
            <person name="Ennis D.G."/>
            <person name="Kirsebom L.A."/>
        </authorList>
    </citation>
    <scope>NUCLEOTIDE SEQUENCE [LARGE SCALE GENOMIC DNA]</scope>
    <source>
        <strain evidence="1 2">CCUG 60884</strain>
    </source>
</reference>
<gene>
    <name evidence="1" type="ORF">CCUG60884_02667</name>
</gene>
<comment type="caution">
    <text evidence="1">The sequence shown here is derived from an EMBL/GenBank/DDBJ whole genome shotgun (WGS) entry which is preliminary data.</text>
</comment>
<sequence>MTSISQLSQYQSFSQGYGTYGVEDVVLPPPRTSPCAHKVVPLALTQSAAEGGAAIMPNTGSKVITLAER</sequence>
<dbReference type="STRING" id="404941.GCA_002013645_02653"/>
<organism evidence="1 2">
    <name type="scientific">Mycobacteroides salmoniphilum</name>
    <dbReference type="NCBI Taxonomy" id="404941"/>
    <lineage>
        <taxon>Bacteria</taxon>
        <taxon>Bacillati</taxon>
        <taxon>Actinomycetota</taxon>
        <taxon>Actinomycetes</taxon>
        <taxon>Mycobacteriales</taxon>
        <taxon>Mycobacteriaceae</taxon>
        <taxon>Mycobacteroides</taxon>
    </lineage>
</organism>
<evidence type="ECO:0000313" key="2">
    <source>
        <dbReference type="Proteomes" id="UP000294604"/>
    </source>
</evidence>
<name>A0A4V3I0X2_9MYCO</name>
<proteinExistence type="predicted"/>
<protein>
    <submittedName>
        <fullName evidence="1">Uncharacterized protein</fullName>
    </submittedName>
</protein>
<dbReference type="EMBL" id="PECL01000008">
    <property type="protein sequence ID" value="TEA03807.1"/>
    <property type="molecule type" value="Genomic_DNA"/>
</dbReference>